<protein>
    <submittedName>
        <fullName evidence="1">Uncharacterized protein</fullName>
    </submittedName>
</protein>
<organism evidence="1 2">
    <name type="scientific">Pseudomonas arsenicoxydans</name>
    <dbReference type="NCBI Taxonomy" id="702115"/>
    <lineage>
        <taxon>Bacteria</taxon>
        <taxon>Pseudomonadati</taxon>
        <taxon>Pseudomonadota</taxon>
        <taxon>Gammaproteobacteria</taxon>
        <taxon>Pseudomonadales</taxon>
        <taxon>Pseudomonadaceae</taxon>
        <taxon>Pseudomonas</taxon>
    </lineage>
</organism>
<evidence type="ECO:0000313" key="2">
    <source>
        <dbReference type="Proteomes" id="UP000317933"/>
    </source>
</evidence>
<dbReference type="Proteomes" id="UP000317933">
    <property type="component" value="Unassembled WGS sequence"/>
</dbReference>
<accession>A0A502HML4</accession>
<gene>
    <name evidence="1" type="ORF">EAH78_22255</name>
</gene>
<evidence type="ECO:0000313" key="1">
    <source>
        <dbReference type="EMBL" id="TPG74954.1"/>
    </source>
</evidence>
<reference evidence="1 2" key="1">
    <citation type="journal article" date="2019" name="Environ. Microbiol.">
        <title>Species interactions and distinct microbial communities in high Arctic permafrost affected cryosols are associated with the CH4 and CO2 gas fluxes.</title>
        <authorList>
            <person name="Altshuler I."/>
            <person name="Hamel J."/>
            <person name="Turney S."/>
            <person name="Magnuson E."/>
            <person name="Levesque R."/>
            <person name="Greer C."/>
            <person name="Whyte L.G."/>
        </authorList>
    </citation>
    <scope>NUCLEOTIDE SEQUENCE [LARGE SCALE GENOMIC DNA]</scope>
    <source>
        <strain evidence="1 2">E3</strain>
    </source>
</reference>
<dbReference type="RefSeq" id="WP_140669441.1">
    <property type="nucleotide sequence ID" value="NZ_RCZE01000011.1"/>
</dbReference>
<comment type="caution">
    <text evidence="1">The sequence shown here is derived from an EMBL/GenBank/DDBJ whole genome shotgun (WGS) entry which is preliminary data.</text>
</comment>
<dbReference type="EMBL" id="RCZE01000011">
    <property type="protein sequence ID" value="TPG74954.1"/>
    <property type="molecule type" value="Genomic_DNA"/>
</dbReference>
<sequence length="187" mass="20918">MTSSIDKSFIATLRMLDHKVGFLQQLHGKPALATISLFSGGFFTGSPQTRDHSHLLGLRLNEQIGRVIPLKLHFRHTPDGYILTIKNKGDYYNQLISKNGLDTVEAVDSDTDDPTTFTLLDHEGVAITLDNLQPAHSPISLRIKDKHYLGGIKIKGSPYVYLGKTEERSKITFILSILERKVPHTKN</sequence>
<proteinExistence type="predicted"/>
<name>A0A502HML4_9PSED</name>
<dbReference type="AlphaFoldDB" id="A0A502HML4"/>